<evidence type="ECO:0000313" key="6">
    <source>
        <dbReference type="EMBL" id="SDU53317.1"/>
    </source>
</evidence>
<reference evidence="7" key="1">
    <citation type="submission" date="2016-10" db="EMBL/GenBank/DDBJ databases">
        <authorList>
            <person name="Varghese N."/>
            <person name="Submissions S."/>
        </authorList>
    </citation>
    <scope>NUCLEOTIDE SEQUENCE [LARGE SCALE GENOMIC DNA]</scope>
    <source>
        <strain evidence="7">DSM 3384</strain>
    </source>
</reference>
<evidence type="ECO:0000259" key="5">
    <source>
        <dbReference type="PROSITE" id="PS50887"/>
    </source>
</evidence>
<dbReference type="Pfam" id="PF00563">
    <property type="entry name" value="EAL"/>
    <property type="match status" value="1"/>
</dbReference>
<gene>
    <name evidence="6" type="ORF">SAMN04487931_11197</name>
</gene>
<dbReference type="Pfam" id="PF00072">
    <property type="entry name" value="Response_reg"/>
    <property type="match status" value="1"/>
</dbReference>
<dbReference type="RefSeq" id="WP_092236809.1">
    <property type="nucleotide sequence ID" value="NZ_FNLL01000011.1"/>
</dbReference>
<keyword evidence="1" id="KW-0597">Phosphoprotein</keyword>
<dbReference type="PROSITE" id="PS50113">
    <property type="entry name" value="PAC"/>
    <property type="match status" value="1"/>
</dbReference>
<sequence length="710" mass="80801">MINTDEKRKKPLALVVDDEPSLRLLIMAALKKFGFDAIEAKNGRQGVELFKSEKPDIILMDVMMPDMDGFDACKMIRQSPDGNYAQILMVTGLEDTESTKKAFDVGANGFVTKPLNLVMLGQRVKYMLRAGHAFREIDISRSRLAKTQELAKIGTWQFDLVTNEFHCSLEACQLLGLNNNNKKVTFNDFLSPIINEDKDLVEETLEKAFKTKNPSNQNYRIHSVNGSYKHILNKSEVIFDEQTQSILMLGIVQDVTQLKKAEEEIRLLAFYDSLTGLANRMLFMDRLDHTIMYSIREKKHFALLFLDLDNFKRVNDTLGHHIGDMLLKKVAETIKNSIRNSDSATRIDKQARQNDLLIARLGGDEFTILIADLKDPEYAALIANRLLKAIPAVHIFEGNEVSITTSIGISVFPEDGNRADILLKNADTAMYHAKNQGRNTYQYFMNSMNKAAIERFAIDRDIKKALKNKEFFLYYQPQLDLSNRKIVGAEALIRWKHPLKGIISPDKFIPIAEESEVIIQINKWVLFTACYQVEKWIKQGFRPIRIAVNLSGYKLAKQKIIETINNVLQNISFGAQNIEIEITENILMQDNEETISTLKKIKDMNLKIALDDFGTGYSSLNYLMSFPVDTIKIDRSFVMNCTSKNKNLVIIKAIIAMGHSLGKKIVAEGIETEEQYHLMKKIGCDEAQGYYFKRPVSKDEFTKLLAIGSL</sequence>
<dbReference type="CDD" id="cd00130">
    <property type="entry name" value="PAS"/>
    <property type="match status" value="1"/>
</dbReference>
<dbReference type="NCBIfam" id="TIGR00229">
    <property type="entry name" value="sensory_box"/>
    <property type="match status" value="1"/>
</dbReference>
<dbReference type="CDD" id="cd01948">
    <property type="entry name" value="EAL"/>
    <property type="match status" value="1"/>
</dbReference>
<dbReference type="Pfam" id="PF00990">
    <property type="entry name" value="GGDEF"/>
    <property type="match status" value="1"/>
</dbReference>
<name>A0A1H2JA58_9BACT</name>
<keyword evidence="7" id="KW-1185">Reference proteome</keyword>
<accession>A0A1H2JA58</accession>
<feature type="domain" description="Response regulatory" evidence="2">
    <location>
        <begin position="12"/>
        <end position="128"/>
    </location>
</feature>
<feature type="domain" description="GGDEF" evidence="5">
    <location>
        <begin position="299"/>
        <end position="446"/>
    </location>
</feature>
<evidence type="ECO:0000313" key="7">
    <source>
        <dbReference type="Proteomes" id="UP000199608"/>
    </source>
</evidence>
<dbReference type="AlphaFoldDB" id="A0A1H2JA58"/>
<evidence type="ECO:0000259" key="3">
    <source>
        <dbReference type="PROSITE" id="PS50113"/>
    </source>
</evidence>
<dbReference type="Gene3D" id="3.20.20.450">
    <property type="entry name" value="EAL domain"/>
    <property type="match status" value="1"/>
</dbReference>
<dbReference type="InterPro" id="IPR043128">
    <property type="entry name" value="Rev_trsase/Diguanyl_cyclase"/>
</dbReference>
<dbReference type="PROSITE" id="PS50110">
    <property type="entry name" value="RESPONSE_REGULATORY"/>
    <property type="match status" value="1"/>
</dbReference>
<dbReference type="InterPro" id="IPR035965">
    <property type="entry name" value="PAS-like_dom_sf"/>
</dbReference>
<dbReference type="SMART" id="SM00267">
    <property type="entry name" value="GGDEF"/>
    <property type="match status" value="1"/>
</dbReference>
<dbReference type="SUPFAM" id="SSF52172">
    <property type="entry name" value="CheY-like"/>
    <property type="match status" value="1"/>
</dbReference>
<dbReference type="PANTHER" id="PTHR44757">
    <property type="entry name" value="DIGUANYLATE CYCLASE DGCP"/>
    <property type="match status" value="1"/>
</dbReference>
<proteinExistence type="predicted"/>
<dbReference type="Gene3D" id="3.40.50.2300">
    <property type="match status" value="1"/>
</dbReference>
<dbReference type="Gene3D" id="3.30.70.270">
    <property type="match status" value="1"/>
</dbReference>
<dbReference type="PROSITE" id="PS50883">
    <property type="entry name" value="EAL"/>
    <property type="match status" value="1"/>
</dbReference>
<dbReference type="CDD" id="cd01949">
    <property type="entry name" value="GGDEF"/>
    <property type="match status" value="1"/>
</dbReference>
<evidence type="ECO:0000259" key="4">
    <source>
        <dbReference type="PROSITE" id="PS50883"/>
    </source>
</evidence>
<evidence type="ECO:0000256" key="1">
    <source>
        <dbReference type="PROSITE-ProRule" id="PRU00169"/>
    </source>
</evidence>
<dbReference type="SUPFAM" id="SSF141868">
    <property type="entry name" value="EAL domain-like"/>
    <property type="match status" value="1"/>
</dbReference>
<dbReference type="SMART" id="SM00448">
    <property type="entry name" value="REC"/>
    <property type="match status" value="1"/>
</dbReference>
<dbReference type="InterPro" id="IPR000014">
    <property type="entry name" value="PAS"/>
</dbReference>
<dbReference type="EMBL" id="FNLL01000011">
    <property type="protein sequence ID" value="SDU53317.1"/>
    <property type="molecule type" value="Genomic_DNA"/>
</dbReference>
<dbReference type="InterPro" id="IPR013655">
    <property type="entry name" value="PAS_fold_3"/>
</dbReference>
<dbReference type="SMART" id="SM00052">
    <property type="entry name" value="EAL"/>
    <property type="match status" value="1"/>
</dbReference>
<dbReference type="PROSITE" id="PS50887">
    <property type="entry name" value="GGDEF"/>
    <property type="match status" value="1"/>
</dbReference>
<dbReference type="SUPFAM" id="SSF55785">
    <property type="entry name" value="PYP-like sensor domain (PAS domain)"/>
    <property type="match status" value="1"/>
</dbReference>
<protein>
    <submittedName>
        <fullName evidence="6">Response regulator receiver modulated diguanylate cyclase/phosphodiesterase</fullName>
    </submittedName>
</protein>
<dbReference type="PANTHER" id="PTHR44757:SF2">
    <property type="entry name" value="BIOFILM ARCHITECTURE MAINTENANCE PROTEIN MBAA"/>
    <property type="match status" value="1"/>
</dbReference>
<dbReference type="InterPro" id="IPR001633">
    <property type="entry name" value="EAL_dom"/>
</dbReference>
<dbReference type="Pfam" id="PF08447">
    <property type="entry name" value="PAS_3"/>
    <property type="match status" value="1"/>
</dbReference>
<organism evidence="6 7">
    <name type="scientific">Desulfobacula phenolica</name>
    <dbReference type="NCBI Taxonomy" id="90732"/>
    <lineage>
        <taxon>Bacteria</taxon>
        <taxon>Pseudomonadati</taxon>
        <taxon>Thermodesulfobacteriota</taxon>
        <taxon>Desulfobacteria</taxon>
        <taxon>Desulfobacterales</taxon>
        <taxon>Desulfobacteraceae</taxon>
        <taxon>Desulfobacula</taxon>
    </lineage>
</organism>
<evidence type="ECO:0000259" key="2">
    <source>
        <dbReference type="PROSITE" id="PS50110"/>
    </source>
</evidence>
<dbReference type="InterPro" id="IPR001789">
    <property type="entry name" value="Sig_transdc_resp-reg_receiver"/>
</dbReference>
<dbReference type="InterPro" id="IPR000160">
    <property type="entry name" value="GGDEF_dom"/>
</dbReference>
<dbReference type="FunFam" id="3.20.20.450:FF:000001">
    <property type="entry name" value="Cyclic di-GMP phosphodiesterase yahA"/>
    <property type="match status" value="1"/>
</dbReference>
<dbReference type="SUPFAM" id="SSF55073">
    <property type="entry name" value="Nucleotide cyclase"/>
    <property type="match status" value="1"/>
</dbReference>
<dbReference type="InterPro" id="IPR052155">
    <property type="entry name" value="Biofilm_reg_signaling"/>
</dbReference>
<dbReference type="InterPro" id="IPR029787">
    <property type="entry name" value="Nucleotide_cyclase"/>
</dbReference>
<dbReference type="InterPro" id="IPR000700">
    <property type="entry name" value="PAS-assoc_C"/>
</dbReference>
<dbReference type="Gene3D" id="2.10.70.100">
    <property type="match status" value="1"/>
</dbReference>
<dbReference type="Proteomes" id="UP000199608">
    <property type="component" value="Unassembled WGS sequence"/>
</dbReference>
<dbReference type="InterPro" id="IPR011006">
    <property type="entry name" value="CheY-like_superfamily"/>
</dbReference>
<dbReference type="InterPro" id="IPR035919">
    <property type="entry name" value="EAL_sf"/>
</dbReference>
<feature type="domain" description="PAC" evidence="3">
    <location>
        <begin position="215"/>
        <end position="267"/>
    </location>
</feature>
<feature type="domain" description="EAL" evidence="4">
    <location>
        <begin position="455"/>
        <end position="709"/>
    </location>
</feature>
<dbReference type="GO" id="GO:0000160">
    <property type="term" value="P:phosphorelay signal transduction system"/>
    <property type="evidence" value="ECO:0007669"/>
    <property type="project" value="InterPro"/>
</dbReference>
<feature type="modified residue" description="4-aspartylphosphate" evidence="1">
    <location>
        <position position="61"/>
    </location>
</feature>
<dbReference type="Gene3D" id="3.30.450.20">
    <property type="entry name" value="PAS domain"/>
    <property type="match status" value="1"/>
</dbReference>
<dbReference type="NCBIfam" id="TIGR00254">
    <property type="entry name" value="GGDEF"/>
    <property type="match status" value="2"/>
</dbReference>